<comment type="caution">
    <text evidence="6">The sequence shown here is derived from an EMBL/GenBank/DDBJ whole genome shotgun (WGS) entry which is preliminary data.</text>
</comment>
<reference evidence="6" key="1">
    <citation type="journal article" date="2020" name="bioRxiv">
        <title>Comparative genomics of Chlamydomonas.</title>
        <authorList>
            <person name="Craig R.J."/>
            <person name="Hasan A.R."/>
            <person name="Ness R.W."/>
            <person name="Keightley P.D."/>
        </authorList>
    </citation>
    <scope>NUCLEOTIDE SEQUENCE</scope>
    <source>
        <strain evidence="6">CCAP 11/173</strain>
    </source>
</reference>
<dbReference type="SUPFAM" id="SSF103025">
    <property type="entry name" value="Folate-binding domain"/>
    <property type="match status" value="1"/>
</dbReference>
<keyword evidence="3" id="KW-0496">Mitochondrion</keyword>
<sequence>MLPMMHKSGSAVGGARRCRGAKPACSWQLRASGASIRPSAACGAASSGEASVSGRSHAAAAAAAAGAASAAPRRRAAGAPLARGPVAPRVNIDDLMLDVPEIDGDIRSLQVEMGAIFNDAGLATTFGKKKQALQALETGLVLVDQSHWSRLRVSGDDRLALLQNQSTQDFRALKPGQGADTVFVTPTARCLDLATALVLPSSIMLLLAETTSEQSGRGERPAGAALVERLNKMIFRGDKVAVQDVSERTAQIALLGPEAEVVLRELAPDALTAVLGAPAGTHVLVGFRGKPVFVVAGGGLGPGVPGYTLIADESIGGDVYAAFAAKGAIPMGTEDWEAARVLAGRPLRGAELTEEHNPLEAGLYGAVSLNKGCYIGQETLAKLHLRDGVNRQLWGLSLSGPTSPGTEITSELSKVGVVTSACQDAEGDWVGLGYIRSRIEGTQIALEGVRVAVGGTPATVTAIPFATRKLSASAEAPTSGSDTVSGRLEDAKKKKEEEAAAKEAATAAKLQAMQERLAAWQAQQKQQQQ</sequence>
<evidence type="ECO:0000256" key="3">
    <source>
        <dbReference type="ARBA" id="ARBA00023128"/>
    </source>
</evidence>
<protein>
    <recommendedName>
        <fullName evidence="5">GCVT N-terminal domain-containing protein</fullName>
    </recommendedName>
</protein>
<name>A0A836B3H7_9CHLO</name>
<dbReference type="PANTHER" id="PTHR22602:SF0">
    <property type="entry name" value="TRANSFERASE CAF17, MITOCHONDRIAL-RELATED"/>
    <property type="match status" value="1"/>
</dbReference>
<dbReference type="Pfam" id="PF01571">
    <property type="entry name" value="GCV_T"/>
    <property type="match status" value="1"/>
</dbReference>
<evidence type="ECO:0000313" key="6">
    <source>
        <dbReference type="EMBL" id="KAG2446585.1"/>
    </source>
</evidence>
<evidence type="ECO:0000256" key="2">
    <source>
        <dbReference type="ARBA" id="ARBA00022946"/>
    </source>
</evidence>
<dbReference type="InterPro" id="IPR017703">
    <property type="entry name" value="YgfZ/GCV_T_CS"/>
</dbReference>
<dbReference type="InterPro" id="IPR006222">
    <property type="entry name" value="GCVT_N"/>
</dbReference>
<evidence type="ECO:0000259" key="5">
    <source>
        <dbReference type="Pfam" id="PF01571"/>
    </source>
</evidence>
<evidence type="ECO:0000256" key="1">
    <source>
        <dbReference type="ARBA" id="ARBA00004173"/>
    </source>
</evidence>
<feature type="domain" description="GCVT N-terminal" evidence="5">
    <location>
        <begin position="125"/>
        <end position="371"/>
    </location>
</feature>
<evidence type="ECO:0000256" key="4">
    <source>
        <dbReference type="SAM" id="MobiDB-lite"/>
    </source>
</evidence>
<dbReference type="Proteomes" id="UP000613740">
    <property type="component" value="Unassembled WGS sequence"/>
</dbReference>
<dbReference type="AlphaFoldDB" id="A0A836B3H7"/>
<keyword evidence="2" id="KW-0809">Transit peptide</keyword>
<dbReference type="InterPro" id="IPR027266">
    <property type="entry name" value="TrmE/GcvT-like"/>
</dbReference>
<feature type="compositionally biased region" description="Basic and acidic residues" evidence="4">
    <location>
        <begin position="487"/>
        <end position="501"/>
    </location>
</feature>
<dbReference type="InterPro" id="IPR045179">
    <property type="entry name" value="YgfZ/GcvT"/>
</dbReference>
<comment type="subcellular location">
    <subcellularLocation>
        <location evidence="1">Mitochondrion</location>
    </subcellularLocation>
</comment>
<dbReference type="GO" id="GO:0016226">
    <property type="term" value="P:iron-sulfur cluster assembly"/>
    <property type="evidence" value="ECO:0007669"/>
    <property type="project" value="TreeGrafter"/>
</dbReference>
<evidence type="ECO:0000313" key="7">
    <source>
        <dbReference type="Proteomes" id="UP000613740"/>
    </source>
</evidence>
<organism evidence="6 7">
    <name type="scientific">Chlamydomonas schloesseri</name>
    <dbReference type="NCBI Taxonomy" id="2026947"/>
    <lineage>
        <taxon>Eukaryota</taxon>
        <taxon>Viridiplantae</taxon>
        <taxon>Chlorophyta</taxon>
        <taxon>core chlorophytes</taxon>
        <taxon>Chlorophyceae</taxon>
        <taxon>CS clade</taxon>
        <taxon>Chlamydomonadales</taxon>
        <taxon>Chlamydomonadaceae</taxon>
        <taxon>Chlamydomonas</taxon>
    </lineage>
</organism>
<feature type="region of interest" description="Disordered" evidence="4">
    <location>
        <begin position="471"/>
        <end position="507"/>
    </location>
</feature>
<proteinExistence type="predicted"/>
<keyword evidence="7" id="KW-1185">Reference proteome</keyword>
<dbReference type="NCBIfam" id="TIGR03317">
    <property type="entry name" value="ygfZ_signature"/>
    <property type="match status" value="1"/>
</dbReference>
<dbReference type="PANTHER" id="PTHR22602">
    <property type="entry name" value="TRANSFERASE CAF17, MITOCHONDRIAL-RELATED"/>
    <property type="match status" value="1"/>
</dbReference>
<dbReference type="Gene3D" id="3.30.1360.120">
    <property type="entry name" value="Probable tRNA modification gtpase trme, domain 1"/>
    <property type="match status" value="1"/>
</dbReference>
<dbReference type="GO" id="GO:0005739">
    <property type="term" value="C:mitochondrion"/>
    <property type="evidence" value="ECO:0007669"/>
    <property type="project" value="UniProtKB-SubCell"/>
</dbReference>
<accession>A0A836B3H7</accession>
<gene>
    <name evidence="6" type="ORF">HYH02_008570</name>
</gene>
<dbReference type="EMBL" id="JAEHOD010000026">
    <property type="protein sequence ID" value="KAG2446585.1"/>
    <property type="molecule type" value="Genomic_DNA"/>
</dbReference>
<dbReference type="OrthoDB" id="191995at2759"/>